<protein>
    <submittedName>
        <fullName evidence="1">Uncharacterized protein</fullName>
    </submittedName>
</protein>
<name>A0ABQ1H8T3_9SPHN</name>
<reference evidence="2" key="1">
    <citation type="journal article" date="2019" name="Int. J. Syst. Evol. Microbiol.">
        <title>The Global Catalogue of Microorganisms (GCM) 10K type strain sequencing project: providing services to taxonomists for standard genome sequencing and annotation.</title>
        <authorList>
            <consortium name="The Broad Institute Genomics Platform"/>
            <consortium name="The Broad Institute Genome Sequencing Center for Infectious Disease"/>
            <person name="Wu L."/>
            <person name="Ma J."/>
        </authorList>
    </citation>
    <scope>NUCLEOTIDE SEQUENCE [LARGE SCALE GENOMIC DNA]</scope>
    <source>
        <strain evidence="2">CGMCC 1.10106</strain>
    </source>
</reference>
<gene>
    <name evidence="1" type="ORF">GCM10011395_34370</name>
</gene>
<evidence type="ECO:0000313" key="1">
    <source>
        <dbReference type="EMBL" id="GGA61136.1"/>
    </source>
</evidence>
<organism evidence="1 2">
    <name type="scientific">Sphingomonas psychrolutea</name>
    <dbReference type="NCBI Taxonomy" id="1259676"/>
    <lineage>
        <taxon>Bacteria</taxon>
        <taxon>Pseudomonadati</taxon>
        <taxon>Pseudomonadota</taxon>
        <taxon>Alphaproteobacteria</taxon>
        <taxon>Sphingomonadales</taxon>
        <taxon>Sphingomonadaceae</taxon>
        <taxon>Sphingomonas</taxon>
    </lineage>
</organism>
<keyword evidence="2" id="KW-1185">Reference proteome</keyword>
<evidence type="ECO:0000313" key="2">
    <source>
        <dbReference type="Proteomes" id="UP000618591"/>
    </source>
</evidence>
<dbReference type="EMBL" id="BMDW01000031">
    <property type="protein sequence ID" value="GGA61136.1"/>
    <property type="molecule type" value="Genomic_DNA"/>
</dbReference>
<accession>A0ABQ1H8T3</accession>
<sequence length="104" mass="11170">MWTIVNWRISAGLCRNVGGYYIDIVIRLDITHVGIQGAAWAVFKGADAMTITLSESRAESMGDGFYLVMANDGEEGAGLNVRDLEAMLAHARARGELAGSVPRA</sequence>
<proteinExistence type="predicted"/>
<comment type="caution">
    <text evidence="1">The sequence shown here is derived from an EMBL/GenBank/DDBJ whole genome shotgun (WGS) entry which is preliminary data.</text>
</comment>
<dbReference type="Proteomes" id="UP000618591">
    <property type="component" value="Unassembled WGS sequence"/>
</dbReference>